<dbReference type="SUPFAM" id="SSF52047">
    <property type="entry name" value="RNI-like"/>
    <property type="match status" value="1"/>
</dbReference>
<dbReference type="OrthoDB" id="5876800at2759"/>
<dbReference type="InterPro" id="IPR057207">
    <property type="entry name" value="FBXL15_LRR"/>
</dbReference>
<comment type="cofactor">
    <cofactor evidence="1">
        <name>Fe(2+)</name>
        <dbReference type="ChEBI" id="CHEBI:29033"/>
    </cofactor>
</comment>
<feature type="compositionally biased region" description="Polar residues" evidence="17">
    <location>
        <begin position="683"/>
        <end position="696"/>
    </location>
</feature>
<keyword evidence="8" id="KW-0156">Chromatin regulator</keyword>
<feature type="compositionally biased region" description="Basic and acidic residues" evidence="17">
    <location>
        <begin position="732"/>
        <end position="744"/>
    </location>
</feature>
<evidence type="ECO:0000256" key="2">
    <source>
        <dbReference type="ARBA" id="ARBA00004123"/>
    </source>
</evidence>
<keyword evidence="10" id="KW-0560">Oxidoreductase</keyword>
<feature type="region of interest" description="Disordered" evidence="17">
    <location>
        <begin position="681"/>
        <end position="785"/>
    </location>
</feature>
<evidence type="ECO:0000256" key="5">
    <source>
        <dbReference type="ARBA" id="ARBA00022723"/>
    </source>
</evidence>
<dbReference type="InterPro" id="IPR013083">
    <property type="entry name" value="Znf_RING/FYVE/PHD"/>
</dbReference>
<dbReference type="InterPro" id="IPR032675">
    <property type="entry name" value="LRR_dom_sf"/>
</dbReference>
<evidence type="ECO:0000256" key="1">
    <source>
        <dbReference type="ARBA" id="ARBA00001954"/>
    </source>
</evidence>
<evidence type="ECO:0000256" key="9">
    <source>
        <dbReference type="ARBA" id="ARBA00022964"/>
    </source>
</evidence>
<dbReference type="SUPFAM" id="SSF51197">
    <property type="entry name" value="Clavaminate synthase-like"/>
    <property type="match status" value="1"/>
</dbReference>
<feature type="compositionally biased region" description="Basic and acidic residues" evidence="17">
    <location>
        <begin position="768"/>
        <end position="781"/>
    </location>
</feature>
<accession>A0A9N9WUP0</accession>
<feature type="region of interest" description="Disordered" evidence="17">
    <location>
        <begin position="797"/>
        <end position="821"/>
    </location>
</feature>
<dbReference type="FunFam" id="2.60.120.650:FF:000005">
    <property type="entry name" value="lysine-specific demethylase 2A isoform X1"/>
    <property type="match status" value="1"/>
</dbReference>
<evidence type="ECO:0000256" key="4">
    <source>
        <dbReference type="ARBA" id="ARBA00013246"/>
    </source>
</evidence>
<dbReference type="InterPro" id="IPR001810">
    <property type="entry name" value="F-box_dom"/>
</dbReference>
<evidence type="ECO:0000256" key="8">
    <source>
        <dbReference type="ARBA" id="ARBA00022853"/>
    </source>
</evidence>
<keyword evidence="6 16" id="KW-0863">Zinc-finger</keyword>
<evidence type="ECO:0000313" key="20">
    <source>
        <dbReference type="EMBL" id="CAG9804760.1"/>
    </source>
</evidence>
<dbReference type="InterPro" id="IPR002857">
    <property type="entry name" value="Znf_CXXC"/>
</dbReference>
<dbReference type="Gene3D" id="3.80.10.10">
    <property type="entry name" value="Ribonuclease Inhibitor"/>
    <property type="match status" value="1"/>
</dbReference>
<evidence type="ECO:0000256" key="12">
    <source>
        <dbReference type="ARBA" id="ARBA00023015"/>
    </source>
</evidence>
<comment type="similarity">
    <text evidence="3">Belongs to the JHDM1 histone demethylase family.</text>
</comment>
<dbReference type="InterPro" id="IPR019787">
    <property type="entry name" value="Znf_PHD-finger"/>
</dbReference>
<gene>
    <name evidence="20" type="ORF">CHIRRI_LOCUS7639</name>
</gene>
<organism evidence="20 21">
    <name type="scientific">Chironomus riparius</name>
    <dbReference type="NCBI Taxonomy" id="315576"/>
    <lineage>
        <taxon>Eukaryota</taxon>
        <taxon>Metazoa</taxon>
        <taxon>Ecdysozoa</taxon>
        <taxon>Arthropoda</taxon>
        <taxon>Hexapoda</taxon>
        <taxon>Insecta</taxon>
        <taxon>Pterygota</taxon>
        <taxon>Neoptera</taxon>
        <taxon>Endopterygota</taxon>
        <taxon>Diptera</taxon>
        <taxon>Nematocera</taxon>
        <taxon>Chironomoidea</taxon>
        <taxon>Chironomidae</taxon>
        <taxon>Chironominae</taxon>
        <taxon>Chironomus</taxon>
    </lineage>
</organism>
<dbReference type="EC" id="1.14.11.27" evidence="4"/>
<dbReference type="GO" id="GO:0008270">
    <property type="term" value="F:zinc ion binding"/>
    <property type="evidence" value="ECO:0007669"/>
    <property type="project" value="UniProtKB-KW"/>
</dbReference>
<feature type="domain" description="JmjC" evidence="19">
    <location>
        <begin position="150"/>
        <end position="318"/>
    </location>
</feature>
<dbReference type="PROSITE" id="PS51058">
    <property type="entry name" value="ZF_CXXC"/>
    <property type="match status" value="1"/>
</dbReference>
<evidence type="ECO:0000313" key="21">
    <source>
        <dbReference type="Proteomes" id="UP001153620"/>
    </source>
</evidence>
<comment type="subcellular location">
    <subcellularLocation>
        <location evidence="2">Nucleus</location>
    </subcellularLocation>
</comment>
<dbReference type="GO" id="GO:0140680">
    <property type="term" value="F:histone H3K36me/H3K36me2 demethylase activity"/>
    <property type="evidence" value="ECO:0007669"/>
    <property type="project" value="UniProtKB-EC"/>
</dbReference>
<evidence type="ECO:0000259" key="18">
    <source>
        <dbReference type="PROSITE" id="PS51058"/>
    </source>
</evidence>
<dbReference type="Pfam" id="PF02373">
    <property type="entry name" value="JmjC"/>
    <property type="match status" value="1"/>
</dbReference>
<dbReference type="Proteomes" id="UP001153620">
    <property type="component" value="Chromosome 2"/>
</dbReference>
<dbReference type="Pfam" id="PF02008">
    <property type="entry name" value="zf-CXXC"/>
    <property type="match status" value="1"/>
</dbReference>
<dbReference type="Gene3D" id="1.20.58.1360">
    <property type="match status" value="1"/>
</dbReference>
<evidence type="ECO:0000256" key="14">
    <source>
        <dbReference type="ARBA" id="ARBA00023242"/>
    </source>
</evidence>
<keyword evidence="14" id="KW-0539">Nucleus</keyword>
<dbReference type="EMBL" id="OU895878">
    <property type="protein sequence ID" value="CAG9804760.1"/>
    <property type="molecule type" value="Genomic_DNA"/>
</dbReference>
<dbReference type="InterPro" id="IPR006553">
    <property type="entry name" value="Leu-rich_rpt_Cys-con_subtyp"/>
</dbReference>
<keyword evidence="11" id="KW-0408">Iron</keyword>
<dbReference type="PANTHER" id="PTHR23123">
    <property type="entry name" value="PHD/F-BOX CONTAINING PROTEIN"/>
    <property type="match status" value="1"/>
</dbReference>
<dbReference type="Gene3D" id="2.60.120.650">
    <property type="entry name" value="Cupin"/>
    <property type="match status" value="1"/>
</dbReference>
<keyword evidence="7" id="KW-0862">Zinc</keyword>
<name>A0A9N9WUP0_9DIPT</name>
<dbReference type="AlphaFoldDB" id="A0A9N9WUP0"/>
<proteinExistence type="inferred from homology"/>
<dbReference type="Pfam" id="PF25372">
    <property type="entry name" value="DUF7885"/>
    <property type="match status" value="1"/>
</dbReference>
<sequence>MDRKVIKISPKKRQLRERKQKKLYADEWALGDDEFESGRAFSVAEKLESPAFAQQGMVREMKGSDLSVAFLQQYGFNIPLLVKEKTGLGLQVPSPNFTINDVRMCVGSRRMLDVMDVNTQKNMEMSMKEWQKYYEDPNKKKLLNVISLEFSHTKLENYVKAPAIVRQTDWIDVVWPKKLKDAQIEGTNSLNQMMYPKVQKYCLMSVRNCYTDFHIDFGGTSVWYHILKGSKVFWLIPPTEKNLQLYEKWVLSGKQSAIFFGDNVEKCARIYLTAGNTFFIPSGWIHAVYTPTDTLVFGGNFLHSYAIVKQLKSAQAEDATKVPMKFRYPFFTEMLWYVLAKYVFILLGTSHLEGEPDRMEEAEKQEHIHLTHYELFGLKEIVLYLYDLPQHKKNVPELIKDPVALIKDVRTLVERHCKDDNQLAITGHAVLKMEFNINHDKKYENVNSQQIDMHEDQQNVNYIESVSNIASHDTSRDDSIFLHPAPAKNGSKTTIKKQLGDGKAHNNGAPRRRRTRCKICEACQRSDCGECTFCLDMIKFGGPGRAKQTCQMRQCLQPMLPVTALCSRCNLDGWRQQPVPAPQAKLQAANEGSPSSLMECSVCYEITHPDCAHKMLETNIRGIVNEDLPNSWECPTCCESGKNADYRPRHFRARQKSSEVGKHNQLSNDDHQQLQQHLNLSNTDFHPSSSNHSQGTKPHIKCPPTSMDMDSDSDEEPSKKPKPSSSTFNIHIKQEVDDNNEHATGRNMNIVKRRKSDDDHNSISMDSMDVKSEMSKNDSLPRKKNQVRSQLAQQIVQSSTKQLKKPMYPVRPGPNSSSHGINGNLALDPKVMMLVFKYLPQDVLVTCSLVCKSWAKMSVEPVLWKRMNCAEHKLSASLLMAIVRRQPVHLILDWTILAKRQLAWAIARIPSMKILSLEGVPIQSIFGLHTCLCPQLQSLSLSFVRGLNDHAIREILSPPKDSRPSTDSKSRLRNLKCLKLSGTDVTDVALRYITQGLPNLVQLDLSSCQRITDAGVCQIGISLSAIKTLYELDLSSCKLITELSLDHLAKCEALTRLDLRYVPQVSTQAVIKFAAKSPNDLKVQDIKLIDKRN</sequence>
<keyword evidence="21" id="KW-1185">Reference proteome</keyword>
<evidence type="ECO:0000256" key="11">
    <source>
        <dbReference type="ARBA" id="ARBA00023004"/>
    </source>
</evidence>
<evidence type="ECO:0000256" key="10">
    <source>
        <dbReference type="ARBA" id="ARBA00023002"/>
    </source>
</evidence>
<dbReference type="GO" id="GO:0005634">
    <property type="term" value="C:nucleus"/>
    <property type="evidence" value="ECO:0007669"/>
    <property type="project" value="UniProtKB-SubCell"/>
</dbReference>
<evidence type="ECO:0000256" key="7">
    <source>
        <dbReference type="ARBA" id="ARBA00022833"/>
    </source>
</evidence>
<evidence type="ECO:0000259" key="19">
    <source>
        <dbReference type="PROSITE" id="PS51184"/>
    </source>
</evidence>
<dbReference type="SMART" id="SM00558">
    <property type="entry name" value="JmjC"/>
    <property type="match status" value="1"/>
</dbReference>
<dbReference type="InterPro" id="IPR003347">
    <property type="entry name" value="JmjC_dom"/>
</dbReference>
<keyword evidence="12" id="KW-0805">Transcription regulation</keyword>
<evidence type="ECO:0000256" key="16">
    <source>
        <dbReference type="PROSITE-ProRule" id="PRU00509"/>
    </source>
</evidence>
<feature type="region of interest" description="Disordered" evidence="17">
    <location>
        <begin position="482"/>
        <end position="510"/>
    </location>
</feature>
<evidence type="ECO:0000256" key="15">
    <source>
        <dbReference type="ARBA" id="ARBA00047915"/>
    </source>
</evidence>
<dbReference type="Gene3D" id="3.30.40.10">
    <property type="entry name" value="Zinc/RING finger domain, C3HC4 (zinc finger)"/>
    <property type="match status" value="1"/>
</dbReference>
<evidence type="ECO:0000256" key="6">
    <source>
        <dbReference type="ARBA" id="ARBA00022771"/>
    </source>
</evidence>
<evidence type="ECO:0000256" key="17">
    <source>
        <dbReference type="SAM" id="MobiDB-lite"/>
    </source>
</evidence>
<dbReference type="Pfam" id="PF16866">
    <property type="entry name" value="PHD_4"/>
    <property type="match status" value="1"/>
</dbReference>
<protein>
    <recommendedName>
        <fullName evidence="4">[histone H3]-dimethyl-L-lysine(36) demethylase</fullName>
        <ecNumber evidence="4">1.14.11.27</ecNumber>
    </recommendedName>
</protein>
<dbReference type="InterPro" id="IPR050690">
    <property type="entry name" value="JHDM1_Histone_Demethylase"/>
</dbReference>
<keyword evidence="13" id="KW-0804">Transcription</keyword>
<dbReference type="CDD" id="cd15555">
    <property type="entry name" value="PHD_KDM2A_2B"/>
    <property type="match status" value="1"/>
</dbReference>
<dbReference type="CDD" id="cd21783">
    <property type="entry name" value="CTD_Jhd1-like"/>
    <property type="match status" value="1"/>
</dbReference>
<evidence type="ECO:0000256" key="13">
    <source>
        <dbReference type="ARBA" id="ARBA00023163"/>
    </source>
</evidence>
<feature type="domain" description="CXXC-type" evidence="18">
    <location>
        <begin position="509"/>
        <end position="556"/>
    </location>
</feature>
<comment type="catalytic activity">
    <reaction evidence="15">
        <text>N(6),N(6)-dimethyl-L-lysyl(36)-[histone H3] + 2 2-oxoglutarate + 2 O2 = L-lysyl(36)-[histone H3] + 2 formaldehyde + 2 succinate + 2 CO2</text>
        <dbReference type="Rhea" id="RHEA:42032"/>
        <dbReference type="Rhea" id="RHEA-COMP:9785"/>
        <dbReference type="Rhea" id="RHEA-COMP:9787"/>
        <dbReference type="ChEBI" id="CHEBI:15379"/>
        <dbReference type="ChEBI" id="CHEBI:16526"/>
        <dbReference type="ChEBI" id="CHEBI:16810"/>
        <dbReference type="ChEBI" id="CHEBI:16842"/>
        <dbReference type="ChEBI" id="CHEBI:29969"/>
        <dbReference type="ChEBI" id="CHEBI:30031"/>
        <dbReference type="ChEBI" id="CHEBI:61976"/>
        <dbReference type="EC" id="1.14.11.27"/>
    </reaction>
</comment>
<reference evidence="20" key="2">
    <citation type="submission" date="2022-10" db="EMBL/GenBank/DDBJ databases">
        <authorList>
            <consortium name="ENA_rothamsted_submissions"/>
            <consortium name="culmorum"/>
            <person name="King R."/>
        </authorList>
    </citation>
    <scope>NUCLEOTIDE SEQUENCE</scope>
</reference>
<dbReference type="GO" id="GO:0003677">
    <property type="term" value="F:DNA binding"/>
    <property type="evidence" value="ECO:0007669"/>
    <property type="project" value="InterPro"/>
</dbReference>
<dbReference type="SMART" id="SM00367">
    <property type="entry name" value="LRR_CC"/>
    <property type="match status" value="5"/>
</dbReference>
<evidence type="ECO:0000256" key="3">
    <source>
        <dbReference type="ARBA" id="ARBA00008037"/>
    </source>
</evidence>
<keyword evidence="5" id="KW-0479">Metal-binding</keyword>
<keyword evidence="9" id="KW-0223">Dioxygenase</keyword>
<dbReference type="Pfam" id="PF12937">
    <property type="entry name" value="F-box-like"/>
    <property type="match status" value="1"/>
</dbReference>
<dbReference type="PROSITE" id="PS51184">
    <property type="entry name" value="JMJC"/>
    <property type="match status" value="1"/>
</dbReference>
<reference evidence="20" key="1">
    <citation type="submission" date="2022-01" db="EMBL/GenBank/DDBJ databases">
        <authorList>
            <person name="King R."/>
        </authorList>
    </citation>
    <scope>NUCLEOTIDE SEQUENCE</scope>
</reference>